<name>A0A8J7GKF1_9BACL</name>
<accession>A0A8J7GKF1</accession>
<evidence type="ECO:0000313" key="10">
    <source>
        <dbReference type="Proteomes" id="UP000622653"/>
    </source>
</evidence>
<dbReference type="PANTHER" id="PTHR30024">
    <property type="entry name" value="ALIPHATIC SULFONATES-BINDING PROTEIN-RELATED"/>
    <property type="match status" value="1"/>
</dbReference>
<keyword evidence="10" id="KW-1185">Reference proteome</keyword>
<keyword evidence="3" id="KW-0813">Transport</keyword>
<feature type="domain" description="SsuA/THI5-like" evidence="8">
    <location>
        <begin position="57"/>
        <end position="247"/>
    </location>
</feature>
<dbReference type="FunFam" id="3.40.190.10:FF:000050">
    <property type="entry name" value="Sulfonate ABC transporter substrate-binding protein"/>
    <property type="match status" value="1"/>
</dbReference>
<dbReference type="Proteomes" id="UP000622653">
    <property type="component" value="Unassembled WGS sequence"/>
</dbReference>
<dbReference type="InterPro" id="IPR015168">
    <property type="entry name" value="SsuA/THI5"/>
</dbReference>
<gene>
    <name evidence="9" type="ORF">IRY55_03895</name>
</gene>
<evidence type="ECO:0000256" key="5">
    <source>
        <dbReference type="ARBA" id="ARBA00055538"/>
    </source>
</evidence>
<evidence type="ECO:0000256" key="6">
    <source>
        <dbReference type="ARBA" id="ARBA00070228"/>
    </source>
</evidence>
<feature type="chain" id="PRO_5039576121" description="Putative aliphatic sulfonates-binding protein" evidence="7">
    <location>
        <begin position="26"/>
        <end position="321"/>
    </location>
</feature>
<dbReference type="PROSITE" id="PS51257">
    <property type="entry name" value="PROKAR_LIPOPROTEIN"/>
    <property type="match status" value="1"/>
</dbReference>
<dbReference type="NCBIfam" id="TIGR01728">
    <property type="entry name" value="SsuA_fam"/>
    <property type="match status" value="1"/>
</dbReference>
<comment type="subcellular location">
    <subcellularLocation>
        <location evidence="1">Periplasm</location>
    </subcellularLocation>
</comment>
<dbReference type="InterPro" id="IPR010067">
    <property type="entry name" value="ABC_SsuA_sub-bd"/>
</dbReference>
<reference evidence="9" key="1">
    <citation type="submission" date="2020-11" db="EMBL/GenBank/DDBJ databases">
        <title>Multidrug resistant novel bacterium Savagea serpentis sp. nov., isolated from the scats of a vine snake (Ahaetulla nasuta).</title>
        <authorList>
            <person name="Venkata Ramana V."/>
            <person name="Vikas Patil S."/>
            <person name="Yogita Lugani V."/>
        </authorList>
    </citation>
    <scope>NUCLEOTIDE SEQUENCE</scope>
    <source>
        <strain evidence="9">SN6</strain>
    </source>
</reference>
<keyword evidence="4 7" id="KW-0732">Signal</keyword>
<organism evidence="9 10">
    <name type="scientific">Savagea serpentis</name>
    <dbReference type="NCBI Taxonomy" id="2785297"/>
    <lineage>
        <taxon>Bacteria</taxon>
        <taxon>Bacillati</taxon>
        <taxon>Bacillota</taxon>
        <taxon>Bacilli</taxon>
        <taxon>Bacillales</taxon>
        <taxon>Caryophanaceae</taxon>
        <taxon>Savagea</taxon>
    </lineage>
</organism>
<protein>
    <recommendedName>
        <fullName evidence="6">Putative aliphatic sulfonates-binding protein</fullName>
    </recommendedName>
</protein>
<dbReference type="PANTHER" id="PTHR30024:SF21">
    <property type="entry name" value="ABC TRANSPORTER SUBSTRATE-BINDING PROTEIN"/>
    <property type="match status" value="1"/>
</dbReference>
<sequence>MKQWTKVIFALILFGSLAGCSPAASEQTLSKVRLDYAHYSPTSLVLKEFGWLEERLEEQGIKVEWVFSQGSNKSLEFLNSNSIDFGSTAGAAALLSKANGAPIESIYVLSQPEWTALVSTGSITDVSQLKGKKIAATSGTDPYIFLLQALSAQGISLDEVDIVNVQHGDGANALSSGQVDAWAGLDPHMARVEVERGGQLFYRNVDFNTYNLLNVRTAFLQEHPEIVQTVLETYEQARQWVIEHPEETAQLLSEDANIPIEVARIQLERTSFESSVLTSTQNETLRRAGETLLQGNFLKQDVLLDETIDALLNKDVWEGAQ</sequence>
<dbReference type="GO" id="GO:0042626">
    <property type="term" value="F:ATPase-coupled transmembrane transporter activity"/>
    <property type="evidence" value="ECO:0007669"/>
    <property type="project" value="InterPro"/>
</dbReference>
<evidence type="ECO:0000313" key="9">
    <source>
        <dbReference type="EMBL" id="MBF4500498.1"/>
    </source>
</evidence>
<comment type="function">
    <text evidence="5">Part of a binding-protein-dependent transport system for aliphatic sulfonates. Putative binding protein.</text>
</comment>
<dbReference type="Gene3D" id="3.40.190.10">
    <property type="entry name" value="Periplasmic binding protein-like II"/>
    <property type="match status" value="2"/>
</dbReference>
<dbReference type="SUPFAM" id="SSF53850">
    <property type="entry name" value="Periplasmic binding protein-like II"/>
    <property type="match status" value="1"/>
</dbReference>
<dbReference type="EMBL" id="JADKPV010000001">
    <property type="protein sequence ID" value="MBF4500498.1"/>
    <property type="molecule type" value="Genomic_DNA"/>
</dbReference>
<comment type="similarity">
    <text evidence="2">Belongs to the bacterial solute-binding protein SsuA/TauA family.</text>
</comment>
<dbReference type="GO" id="GO:0016020">
    <property type="term" value="C:membrane"/>
    <property type="evidence" value="ECO:0007669"/>
    <property type="project" value="InterPro"/>
</dbReference>
<comment type="caution">
    <text evidence="9">The sequence shown here is derived from an EMBL/GenBank/DDBJ whole genome shotgun (WGS) entry which is preliminary data.</text>
</comment>
<dbReference type="GO" id="GO:0042597">
    <property type="term" value="C:periplasmic space"/>
    <property type="evidence" value="ECO:0007669"/>
    <property type="project" value="UniProtKB-SubCell"/>
</dbReference>
<dbReference type="Pfam" id="PF09084">
    <property type="entry name" value="NMT1"/>
    <property type="match status" value="1"/>
</dbReference>
<evidence type="ECO:0000256" key="3">
    <source>
        <dbReference type="ARBA" id="ARBA00022448"/>
    </source>
</evidence>
<evidence type="ECO:0000256" key="4">
    <source>
        <dbReference type="ARBA" id="ARBA00022729"/>
    </source>
</evidence>
<proteinExistence type="inferred from homology"/>
<evidence type="ECO:0000259" key="8">
    <source>
        <dbReference type="Pfam" id="PF09084"/>
    </source>
</evidence>
<feature type="signal peptide" evidence="7">
    <location>
        <begin position="1"/>
        <end position="25"/>
    </location>
</feature>
<evidence type="ECO:0000256" key="7">
    <source>
        <dbReference type="SAM" id="SignalP"/>
    </source>
</evidence>
<dbReference type="AlphaFoldDB" id="A0A8J7GKF1"/>
<evidence type="ECO:0000256" key="2">
    <source>
        <dbReference type="ARBA" id="ARBA00010742"/>
    </source>
</evidence>
<dbReference type="RefSeq" id="WP_194561934.1">
    <property type="nucleotide sequence ID" value="NZ_JADKPV010000001.1"/>
</dbReference>
<evidence type="ECO:0000256" key="1">
    <source>
        <dbReference type="ARBA" id="ARBA00004418"/>
    </source>
</evidence>